<name>A0ABP5K445_9ACTN</name>
<dbReference type="PROSITE" id="PS00094">
    <property type="entry name" value="C5_MTASE_1"/>
    <property type="match status" value="1"/>
</dbReference>
<gene>
    <name evidence="8" type="ORF">GCM10009727_12040</name>
</gene>
<feature type="compositionally biased region" description="Basic residues" evidence="7">
    <location>
        <begin position="196"/>
        <end position="206"/>
    </location>
</feature>
<keyword evidence="5" id="KW-0680">Restriction system</keyword>
<evidence type="ECO:0000256" key="2">
    <source>
        <dbReference type="ARBA" id="ARBA00022603"/>
    </source>
</evidence>
<dbReference type="InterPro" id="IPR029063">
    <property type="entry name" value="SAM-dependent_MTases_sf"/>
</dbReference>
<dbReference type="Proteomes" id="UP001501020">
    <property type="component" value="Unassembled WGS sequence"/>
</dbReference>
<keyword evidence="4 6" id="KW-0949">S-adenosyl-L-methionine</keyword>
<keyword evidence="9" id="KW-1185">Reference proteome</keyword>
<reference evidence="9" key="1">
    <citation type="journal article" date="2019" name="Int. J. Syst. Evol. Microbiol.">
        <title>The Global Catalogue of Microorganisms (GCM) 10K type strain sequencing project: providing services to taxonomists for standard genome sequencing and annotation.</title>
        <authorList>
            <consortium name="The Broad Institute Genomics Platform"/>
            <consortium name="The Broad Institute Genome Sequencing Center for Infectious Disease"/>
            <person name="Wu L."/>
            <person name="Ma J."/>
        </authorList>
    </citation>
    <scope>NUCLEOTIDE SEQUENCE [LARGE SCALE GENOMIC DNA]</scope>
    <source>
        <strain evidence="9">JCM 13850</strain>
    </source>
</reference>
<proteinExistence type="inferred from homology"/>
<sequence length="389" mass="40635">MTATGPSPLAGSRAGPSGQAPLLTLGSLCSGYGGLDLAAAAVLDVRPVWVADPAPGAAAVLAHRFPGVPNLGDLTAVDFGQVPRVDVLCAGFPCQDLSYAGRGAGIAKGTRSGLWHVIADAVGVLRPRYLILENVAAIVARRPGLDIVLSDLARLGFDAEWRCVRASDVGAPHARNRWFLLAADPKSDAVADAAHLRHQRSGHPRAGRPGPAHSRDAVADPTGDPGRLGDRDHGASANAPRERRHQGRPEPARQQGRPDAALRGCNPVADPGRPGRQGHRPAVVDRRSIPADPAVWGRYGPAIARWEHITGRTAPHPTEPTGRGGADRLSPRFVEWLMGLPDGWVTDVPDLSRTRQLTLLGNGVVPRQGAAALSVLFERIGAAAGSAAA</sequence>
<dbReference type="PROSITE" id="PS51679">
    <property type="entry name" value="SAM_MT_C5"/>
    <property type="match status" value="1"/>
</dbReference>
<organism evidence="8 9">
    <name type="scientific">Actinomadura napierensis</name>
    <dbReference type="NCBI Taxonomy" id="267854"/>
    <lineage>
        <taxon>Bacteria</taxon>
        <taxon>Bacillati</taxon>
        <taxon>Actinomycetota</taxon>
        <taxon>Actinomycetes</taxon>
        <taxon>Streptosporangiales</taxon>
        <taxon>Thermomonosporaceae</taxon>
        <taxon>Actinomadura</taxon>
    </lineage>
</organism>
<evidence type="ECO:0000256" key="4">
    <source>
        <dbReference type="ARBA" id="ARBA00022691"/>
    </source>
</evidence>
<dbReference type="InterPro" id="IPR018117">
    <property type="entry name" value="C5_DNA_meth_AS"/>
</dbReference>
<dbReference type="Gene3D" id="3.40.50.150">
    <property type="entry name" value="Vaccinia Virus protein VP39"/>
    <property type="match status" value="1"/>
</dbReference>
<keyword evidence="2 6" id="KW-0489">Methyltransferase</keyword>
<dbReference type="Pfam" id="PF00145">
    <property type="entry name" value="DNA_methylase"/>
    <property type="match status" value="1"/>
</dbReference>
<feature type="active site" evidence="6">
    <location>
        <position position="94"/>
    </location>
</feature>
<comment type="similarity">
    <text evidence="6">Belongs to the class I-like SAM-binding methyltransferase superfamily. C5-methyltransferase family.</text>
</comment>
<dbReference type="PRINTS" id="PR00105">
    <property type="entry name" value="C5METTRFRASE"/>
</dbReference>
<evidence type="ECO:0000256" key="3">
    <source>
        <dbReference type="ARBA" id="ARBA00022679"/>
    </source>
</evidence>
<evidence type="ECO:0000256" key="5">
    <source>
        <dbReference type="ARBA" id="ARBA00022747"/>
    </source>
</evidence>
<protein>
    <recommendedName>
        <fullName evidence="1">DNA (cytosine-5-)-methyltransferase</fullName>
        <ecNumber evidence="1">2.1.1.37</ecNumber>
    </recommendedName>
</protein>
<evidence type="ECO:0000313" key="8">
    <source>
        <dbReference type="EMBL" id="GAA2124457.1"/>
    </source>
</evidence>
<keyword evidence="3 6" id="KW-0808">Transferase</keyword>
<dbReference type="InterPro" id="IPR050390">
    <property type="entry name" value="C5-Methyltransferase"/>
</dbReference>
<dbReference type="SUPFAM" id="SSF53335">
    <property type="entry name" value="S-adenosyl-L-methionine-dependent methyltransferases"/>
    <property type="match status" value="1"/>
</dbReference>
<feature type="region of interest" description="Disordered" evidence="7">
    <location>
        <begin position="191"/>
        <end position="282"/>
    </location>
</feature>
<dbReference type="PANTHER" id="PTHR10629">
    <property type="entry name" value="CYTOSINE-SPECIFIC METHYLTRANSFERASE"/>
    <property type="match status" value="1"/>
</dbReference>
<evidence type="ECO:0000256" key="7">
    <source>
        <dbReference type="SAM" id="MobiDB-lite"/>
    </source>
</evidence>
<accession>A0ABP5K445</accession>
<evidence type="ECO:0000256" key="1">
    <source>
        <dbReference type="ARBA" id="ARBA00011975"/>
    </source>
</evidence>
<dbReference type="PANTHER" id="PTHR10629:SF52">
    <property type="entry name" value="DNA (CYTOSINE-5)-METHYLTRANSFERASE 1"/>
    <property type="match status" value="1"/>
</dbReference>
<dbReference type="EC" id="2.1.1.37" evidence="1"/>
<evidence type="ECO:0000313" key="9">
    <source>
        <dbReference type="Proteomes" id="UP001501020"/>
    </source>
</evidence>
<evidence type="ECO:0000256" key="6">
    <source>
        <dbReference type="PROSITE-ProRule" id="PRU01016"/>
    </source>
</evidence>
<dbReference type="InterPro" id="IPR001525">
    <property type="entry name" value="C5_MeTfrase"/>
</dbReference>
<dbReference type="EMBL" id="BAAAMR010000006">
    <property type="protein sequence ID" value="GAA2124457.1"/>
    <property type="molecule type" value="Genomic_DNA"/>
</dbReference>
<comment type="caution">
    <text evidence="8">The sequence shown here is derived from an EMBL/GenBank/DDBJ whole genome shotgun (WGS) entry which is preliminary data.</text>
</comment>